<evidence type="ECO:0000313" key="10">
    <source>
        <dbReference type="EMBL" id="MCV6825373.1"/>
    </source>
</evidence>
<evidence type="ECO:0000259" key="9">
    <source>
        <dbReference type="PROSITE" id="PS51007"/>
    </source>
</evidence>
<sequence>MRLAGILAITIAVPALAGPLPDANAVFPEVSFESAELGQLLFYDPILSGNKNISCGTCHHPTLGTSDGVSLGIGEGGFGLGLHRMFDPENPPEERIPRNAPALWNLGATEFTRMFHDGRVELDPAEPNGVRTPLGEEMLAGAKNILAVQAMFPVLSGDEMAGHYSESDISKAARLGQNSQEGGVWDIIATRVASIPEYRERFDAIIGVDQPIGYVDIANALADFIAFEWRSDDSPFDRHIKGEASLSGGALRGMELFYGKAECDSCHSGQFQTDHDFHAIAMPQIGPGKSAPFESHFRDTGRMLVTGAEADAYAFRTPSLRNVTVTAPYGHSGAYADLRDVVEHHLDPVASLRAYSADRAALPEFAEAEDWHIVENEAEVNAIADANSLAPNSGLSDAEVDDILAFLAALKDDNDGRGRLGVPESVPSGLPLDAVTQ</sequence>
<keyword evidence="2 6" id="KW-0349">Heme</keyword>
<dbReference type="InterPro" id="IPR004852">
    <property type="entry name" value="Di-haem_cyt_c_peroxidsae"/>
</dbReference>
<keyword evidence="3 6" id="KW-0479">Metal-binding</keyword>
<dbReference type="InterPro" id="IPR051395">
    <property type="entry name" value="Cytochrome_c_Peroxidase/MauG"/>
</dbReference>
<evidence type="ECO:0000256" key="5">
    <source>
        <dbReference type="ARBA" id="ARBA00023004"/>
    </source>
</evidence>
<name>A0AAE3LS50_9RHOB</name>
<keyword evidence="10" id="KW-0575">Peroxidase</keyword>
<feature type="signal peptide" evidence="8">
    <location>
        <begin position="1"/>
        <end position="17"/>
    </location>
</feature>
<dbReference type="Pfam" id="PF03150">
    <property type="entry name" value="CCP_MauG"/>
    <property type="match status" value="1"/>
</dbReference>
<dbReference type="InterPro" id="IPR009056">
    <property type="entry name" value="Cyt_c-like_dom"/>
</dbReference>
<evidence type="ECO:0000313" key="11">
    <source>
        <dbReference type="Proteomes" id="UP001208041"/>
    </source>
</evidence>
<keyword evidence="11" id="KW-1185">Reference proteome</keyword>
<dbReference type="EMBL" id="JAOYFC010000002">
    <property type="protein sequence ID" value="MCV6825373.1"/>
    <property type="molecule type" value="Genomic_DNA"/>
</dbReference>
<evidence type="ECO:0000256" key="4">
    <source>
        <dbReference type="ARBA" id="ARBA00023002"/>
    </source>
</evidence>
<gene>
    <name evidence="10" type="ORF">OH136_12480</name>
</gene>
<dbReference type="GO" id="GO:0030313">
    <property type="term" value="C:cell envelope"/>
    <property type="evidence" value="ECO:0007669"/>
    <property type="project" value="UniProtKB-SubCell"/>
</dbReference>
<protein>
    <submittedName>
        <fullName evidence="10">Cytochrome-c peroxidase</fullName>
    </submittedName>
</protein>
<evidence type="ECO:0000256" key="2">
    <source>
        <dbReference type="ARBA" id="ARBA00022617"/>
    </source>
</evidence>
<evidence type="ECO:0000256" key="1">
    <source>
        <dbReference type="ARBA" id="ARBA00004196"/>
    </source>
</evidence>
<dbReference type="Gene3D" id="1.10.760.10">
    <property type="entry name" value="Cytochrome c-like domain"/>
    <property type="match status" value="2"/>
</dbReference>
<keyword evidence="8" id="KW-0732">Signal</keyword>
<reference evidence="10" key="1">
    <citation type="submission" date="2022-10" db="EMBL/GenBank/DDBJ databases">
        <authorList>
            <person name="Yue Y."/>
        </authorList>
    </citation>
    <scope>NUCLEOTIDE SEQUENCE</scope>
    <source>
        <strain evidence="10">Z654</strain>
    </source>
</reference>
<dbReference type="AlphaFoldDB" id="A0AAE3LS50"/>
<proteinExistence type="predicted"/>
<dbReference type="GO" id="GO:0046872">
    <property type="term" value="F:metal ion binding"/>
    <property type="evidence" value="ECO:0007669"/>
    <property type="project" value="UniProtKB-KW"/>
</dbReference>
<accession>A0AAE3LS50</accession>
<dbReference type="GO" id="GO:0009055">
    <property type="term" value="F:electron transfer activity"/>
    <property type="evidence" value="ECO:0007669"/>
    <property type="project" value="InterPro"/>
</dbReference>
<dbReference type="GO" id="GO:0020037">
    <property type="term" value="F:heme binding"/>
    <property type="evidence" value="ECO:0007669"/>
    <property type="project" value="InterPro"/>
</dbReference>
<dbReference type="PROSITE" id="PS51007">
    <property type="entry name" value="CYTC"/>
    <property type="match status" value="1"/>
</dbReference>
<feature type="region of interest" description="Disordered" evidence="7">
    <location>
        <begin position="417"/>
        <end position="437"/>
    </location>
</feature>
<evidence type="ECO:0000256" key="7">
    <source>
        <dbReference type="SAM" id="MobiDB-lite"/>
    </source>
</evidence>
<evidence type="ECO:0000256" key="8">
    <source>
        <dbReference type="SAM" id="SignalP"/>
    </source>
</evidence>
<dbReference type="Proteomes" id="UP001208041">
    <property type="component" value="Unassembled WGS sequence"/>
</dbReference>
<keyword evidence="4" id="KW-0560">Oxidoreductase</keyword>
<dbReference type="InterPro" id="IPR036909">
    <property type="entry name" value="Cyt_c-like_dom_sf"/>
</dbReference>
<dbReference type="GO" id="GO:0004130">
    <property type="term" value="F:cytochrome-c peroxidase activity"/>
    <property type="evidence" value="ECO:0007669"/>
    <property type="project" value="TreeGrafter"/>
</dbReference>
<organism evidence="10 11">
    <name type="scientific">Halocynthiibacter halioticoli</name>
    <dbReference type="NCBI Taxonomy" id="2986804"/>
    <lineage>
        <taxon>Bacteria</taxon>
        <taxon>Pseudomonadati</taxon>
        <taxon>Pseudomonadota</taxon>
        <taxon>Alphaproteobacteria</taxon>
        <taxon>Rhodobacterales</taxon>
        <taxon>Paracoccaceae</taxon>
        <taxon>Halocynthiibacter</taxon>
    </lineage>
</organism>
<dbReference type="RefSeq" id="WP_263954246.1">
    <property type="nucleotide sequence ID" value="NZ_JAOYFC010000002.1"/>
</dbReference>
<dbReference type="PANTHER" id="PTHR30600">
    <property type="entry name" value="CYTOCHROME C PEROXIDASE-RELATED"/>
    <property type="match status" value="1"/>
</dbReference>
<comment type="caution">
    <text evidence="10">The sequence shown here is derived from an EMBL/GenBank/DDBJ whole genome shotgun (WGS) entry which is preliminary data.</text>
</comment>
<dbReference type="SUPFAM" id="SSF46626">
    <property type="entry name" value="Cytochrome c"/>
    <property type="match status" value="2"/>
</dbReference>
<feature type="domain" description="Cytochrome c" evidence="9">
    <location>
        <begin position="248"/>
        <end position="411"/>
    </location>
</feature>
<evidence type="ECO:0000256" key="3">
    <source>
        <dbReference type="ARBA" id="ARBA00022723"/>
    </source>
</evidence>
<feature type="chain" id="PRO_5041957154" evidence="8">
    <location>
        <begin position="18"/>
        <end position="437"/>
    </location>
</feature>
<keyword evidence="5 6" id="KW-0408">Iron</keyword>
<evidence type="ECO:0000256" key="6">
    <source>
        <dbReference type="PROSITE-ProRule" id="PRU00433"/>
    </source>
</evidence>
<comment type="subcellular location">
    <subcellularLocation>
        <location evidence="1">Cell envelope</location>
    </subcellularLocation>
</comment>